<sequence length="54" mass="6308">MRFRFYRFSLNRWNPSFVPEKPSCLAPLQPPAPDWAREPEGQNQCDGDSVRIAE</sequence>
<feature type="region of interest" description="Disordered" evidence="1">
    <location>
        <begin position="29"/>
        <end position="54"/>
    </location>
</feature>
<proteinExistence type="predicted"/>
<dbReference type="EMBL" id="ACHF01000036">
    <property type="protein sequence ID" value="EEI62929.1"/>
    <property type="molecule type" value="Genomic_DNA"/>
</dbReference>
<comment type="caution">
    <text evidence="2">The sequence shown here is derived from an EMBL/GenBank/DDBJ whole genome shotgun (WGS) entry which is preliminary data.</text>
</comment>
<organism evidence="2 3">
    <name type="scientific">Corynebacterium glucuronolyticum ATCC 51866</name>
    <dbReference type="NCBI Taxonomy" id="548478"/>
    <lineage>
        <taxon>Bacteria</taxon>
        <taxon>Bacillati</taxon>
        <taxon>Actinomycetota</taxon>
        <taxon>Actinomycetes</taxon>
        <taxon>Mycobacteriales</taxon>
        <taxon>Corynebacteriaceae</taxon>
        <taxon>Corynebacterium</taxon>
    </lineage>
</organism>
<dbReference type="Proteomes" id="UP000006237">
    <property type="component" value="Unassembled WGS sequence"/>
</dbReference>
<reference evidence="2 3" key="1">
    <citation type="submission" date="2009-01" db="EMBL/GenBank/DDBJ databases">
        <authorList>
            <person name="Qin X."/>
            <person name="Bachman B."/>
            <person name="Battles P."/>
            <person name="Bell A."/>
            <person name="Bess C."/>
            <person name="Bickham C."/>
            <person name="Chaboub L."/>
            <person name="Chen D."/>
            <person name="Coyle M."/>
            <person name="Deiros D.R."/>
            <person name="Dinh H."/>
            <person name="Forbes L."/>
            <person name="Fowler G."/>
            <person name="Francisco L."/>
            <person name="Fu Q."/>
            <person name="Gubbala S."/>
            <person name="Hale W."/>
            <person name="Han Y."/>
            <person name="Hemphill L."/>
            <person name="Highlander S.K."/>
            <person name="Hirani K."/>
            <person name="Hogues M."/>
            <person name="Jackson L."/>
            <person name="Jakkamsetti A."/>
            <person name="Javaid M."/>
            <person name="Jiang H."/>
            <person name="Korchina V."/>
            <person name="Kovar C."/>
            <person name="Lara F."/>
            <person name="Lee S."/>
            <person name="Mata R."/>
            <person name="Mathew T."/>
            <person name="Moen C."/>
            <person name="Morales K."/>
            <person name="Munidasa M."/>
            <person name="Nazareth L."/>
            <person name="Ngo R."/>
            <person name="Nguyen L."/>
            <person name="Okwuonu G."/>
            <person name="Ongeri F."/>
            <person name="Patil S."/>
            <person name="Petrosino J."/>
            <person name="Pham C."/>
            <person name="Pham P."/>
            <person name="Pu L.-L."/>
            <person name="Puazo M."/>
            <person name="Raj R."/>
            <person name="Reid J."/>
            <person name="Rouhana J."/>
            <person name="Saada N."/>
            <person name="Shang Y."/>
            <person name="Simmons D."/>
            <person name="Thornton R."/>
            <person name="Warren J."/>
            <person name="Weissenberger G."/>
            <person name="Zhang J."/>
            <person name="Zhang L."/>
            <person name="Zhou C."/>
            <person name="Zhu D."/>
            <person name="Muzny D."/>
            <person name="Worley K."/>
            <person name="Gibbs R."/>
        </authorList>
    </citation>
    <scope>NUCLEOTIDE SEQUENCE [LARGE SCALE GENOMIC DNA]</scope>
    <source>
        <strain evidence="2 3">ATCC 51866</strain>
    </source>
</reference>
<protein>
    <submittedName>
        <fullName evidence="2">Uncharacterized protein</fullName>
    </submittedName>
</protein>
<evidence type="ECO:0000256" key="1">
    <source>
        <dbReference type="SAM" id="MobiDB-lite"/>
    </source>
</evidence>
<name>A0ABP2DTE9_9CORY</name>
<evidence type="ECO:0000313" key="2">
    <source>
        <dbReference type="EMBL" id="EEI62929.1"/>
    </source>
</evidence>
<gene>
    <name evidence="2" type="ORF">HMPREF0293_1447</name>
</gene>
<accession>A0ABP2DTE9</accession>
<evidence type="ECO:0000313" key="3">
    <source>
        <dbReference type="Proteomes" id="UP000006237"/>
    </source>
</evidence>
<keyword evidence="3" id="KW-1185">Reference proteome</keyword>